<keyword evidence="1" id="KW-0472">Membrane</keyword>
<organism evidence="2 3">
    <name type="scientific">Methylophaga frappieri (strain ATCC BAA-2434 / DSM 25690 / JAM7)</name>
    <dbReference type="NCBI Taxonomy" id="754477"/>
    <lineage>
        <taxon>Bacteria</taxon>
        <taxon>Pseudomonadati</taxon>
        <taxon>Pseudomonadota</taxon>
        <taxon>Gammaproteobacteria</taxon>
        <taxon>Thiotrichales</taxon>
        <taxon>Piscirickettsiaceae</taxon>
        <taxon>Methylophaga</taxon>
    </lineage>
</organism>
<name>I1YES0_METFJ</name>
<keyword evidence="1" id="KW-1133">Transmembrane helix</keyword>
<proteinExistence type="predicted"/>
<gene>
    <name evidence="2" type="ordered locus">Q7C_234</name>
</gene>
<dbReference type="HOGENOM" id="CLU_157904_0_0_6"/>
<sequence length="102" mass="11877" precursor="true">MKLIVNVMQLLIISALLYPVAYWWETDQITQRCEALTTGMTQDEVSVLTDSFLYNRQIIPQEDNHHWHWQLVSRTSFSGFHCALHGRGNRLAEAHIEENATH</sequence>
<protein>
    <submittedName>
        <fullName evidence="2">Uncharacterized protein</fullName>
    </submittedName>
</protein>
<keyword evidence="1" id="KW-0812">Transmembrane</keyword>
<accession>I1YES0</accession>
<evidence type="ECO:0000256" key="1">
    <source>
        <dbReference type="SAM" id="Phobius"/>
    </source>
</evidence>
<dbReference type="AlphaFoldDB" id="I1YES0"/>
<reference evidence="2 3" key="1">
    <citation type="journal article" date="2012" name="J. Bacteriol.">
        <title>Complete genome sequences of Methylophaga sp. strain JAM1 and Methylophaga sp. strain JAM7.</title>
        <authorList>
            <person name="Villeneuve C."/>
            <person name="Martineau C."/>
            <person name="Mauffrey F."/>
            <person name="Villemur R."/>
        </authorList>
    </citation>
    <scope>NUCLEOTIDE SEQUENCE [LARGE SCALE GENOMIC DNA]</scope>
    <source>
        <strain evidence="2 3">JAM7</strain>
    </source>
</reference>
<evidence type="ECO:0000313" key="3">
    <source>
        <dbReference type="Proteomes" id="UP000009145"/>
    </source>
</evidence>
<dbReference type="Proteomes" id="UP000009145">
    <property type="component" value="Chromosome"/>
</dbReference>
<dbReference type="KEGG" id="mec:Q7C_234"/>
<dbReference type="PATRIC" id="fig|754477.3.peg.232"/>
<dbReference type="RefSeq" id="WP_014702863.1">
    <property type="nucleotide sequence ID" value="NC_017856.1"/>
</dbReference>
<dbReference type="OrthoDB" id="5609495at2"/>
<feature type="transmembrane region" description="Helical" evidence="1">
    <location>
        <begin position="7"/>
        <end position="24"/>
    </location>
</feature>
<dbReference type="EMBL" id="CP003380">
    <property type="protein sequence ID" value="AFJ01413.1"/>
    <property type="molecule type" value="Genomic_DNA"/>
</dbReference>
<evidence type="ECO:0000313" key="2">
    <source>
        <dbReference type="EMBL" id="AFJ01413.1"/>
    </source>
</evidence>
<keyword evidence="3" id="KW-1185">Reference proteome</keyword>